<dbReference type="InterPro" id="IPR010730">
    <property type="entry name" value="HET"/>
</dbReference>
<keyword evidence="4" id="KW-1185">Reference proteome</keyword>
<name>A0A6A6TX73_9PEZI</name>
<dbReference type="OrthoDB" id="3553147at2759"/>
<dbReference type="Pfam" id="PF06985">
    <property type="entry name" value="HET"/>
    <property type="match status" value="1"/>
</dbReference>
<gene>
    <name evidence="3" type="ORF">BT63DRAFT_119034</name>
</gene>
<evidence type="ECO:0000256" key="1">
    <source>
        <dbReference type="SAM" id="MobiDB-lite"/>
    </source>
</evidence>
<proteinExistence type="predicted"/>
<dbReference type="PANTHER" id="PTHR24148">
    <property type="entry name" value="ANKYRIN REPEAT DOMAIN-CONTAINING PROTEIN 39 HOMOLOG-RELATED"/>
    <property type="match status" value="1"/>
</dbReference>
<feature type="region of interest" description="Disordered" evidence="1">
    <location>
        <begin position="45"/>
        <end position="91"/>
    </location>
</feature>
<feature type="domain" description="Heterokaryon incompatibility" evidence="2">
    <location>
        <begin position="129"/>
        <end position="291"/>
    </location>
</feature>
<accession>A0A6A6TX73</accession>
<protein>
    <submittedName>
        <fullName evidence="3">HET-domain-containing protein</fullName>
    </submittedName>
</protein>
<evidence type="ECO:0000313" key="4">
    <source>
        <dbReference type="Proteomes" id="UP000799302"/>
    </source>
</evidence>
<dbReference type="AlphaFoldDB" id="A0A6A6TX73"/>
<evidence type="ECO:0000313" key="3">
    <source>
        <dbReference type="EMBL" id="KAF2663438.1"/>
    </source>
</evidence>
<reference evidence="3" key="1">
    <citation type="journal article" date="2020" name="Stud. Mycol.">
        <title>101 Dothideomycetes genomes: a test case for predicting lifestyles and emergence of pathogens.</title>
        <authorList>
            <person name="Haridas S."/>
            <person name="Albert R."/>
            <person name="Binder M."/>
            <person name="Bloem J."/>
            <person name="Labutti K."/>
            <person name="Salamov A."/>
            <person name="Andreopoulos B."/>
            <person name="Baker S."/>
            <person name="Barry K."/>
            <person name="Bills G."/>
            <person name="Bluhm B."/>
            <person name="Cannon C."/>
            <person name="Castanera R."/>
            <person name="Culley D."/>
            <person name="Daum C."/>
            <person name="Ezra D."/>
            <person name="Gonzalez J."/>
            <person name="Henrissat B."/>
            <person name="Kuo A."/>
            <person name="Liang C."/>
            <person name="Lipzen A."/>
            <person name="Lutzoni F."/>
            <person name="Magnuson J."/>
            <person name="Mondo S."/>
            <person name="Nolan M."/>
            <person name="Ohm R."/>
            <person name="Pangilinan J."/>
            <person name="Park H.-J."/>
            <person name="Ramirez L."/>
            <person name="Alfaro M."/>
            <person name="Sun H."/>
            <person name="Tritt A."/>
            <person name="Yoshinaga Y."/>
            <person name="Zwiers L.-H."/>
            <person name="Turgeon B."/>
            <person name="Goodwin S."/>
            <person name="Spatafora J."/>
            <person name="Crous P."/>
            <person name="Grigoriev I."/>
        </authorList>
    </citation>
    <scope>NUCLEOTIDE SEQUENCE</scope>
    <source>
        <strain evidence="3">CBS 115976</strain>
    </source>
</reference>
<dbReference type="InterPro" id="IPR052895">
    <property type="entry name" value="HetReg/Transcr_Mod"/>
</dbReference>
<dbReference type="Proteomes" id="UP000799302">
    <property type="component" value="Unassembled WGS sequence"/>
</dbReference>
<organism evidence="3 4">
    <name type="scientific">Microthyrium microscopicum</name>
    <dbReference type="NCBI Taxonomy" id="703497"/>
    <lineage>
        <taxon>Eukaryota</taxon>
        <taxon>Fungi</taxon>
        <taxon>Dikarya</taxon>
        <taxon>Ascomycota</taxon>
        <taxon>Pezizomycotina</taxon>
        <taxon>Dothideomycetes</taxon>
        <taxon>Dothideomycetes incertae sedis</taxon>
        <taxon>Microthyriales</taxon>
        <taxon>Microthyriaceae</taxon>
        <taxon>Microthyrium</taxon>
    </lineage>
</organism>
<dbReference type="PANTHER" id="PTHR24148:SF64">
    <property type="entry name" value="HETEROKARYON INCOMPATIBILITY DOMAIN-CONTAINING PROTEIN"/>
    <property type="match status" value="1"/>
</dbReference>
<sequence>MPTDPRKSKRKAFWRWLTALLPGRRSTRKKSEKCLPSARAESWKVDIPAQTKIDREDTDSTSTLNESSSRREPETKDMRTTKKAGPERFKHSPLPDGKFMRLLRLLPGDFDDPVKCEIITTEFDVAPAYEPISYCWGTAKWKEEITVDGKPFPITISLYDALRHFRRQMVPRILWADGICINQDSKGERGHQVSFMGQIYNRGEQLLIWLGETPRTVDVAGAVNLMKEFNLYMTSEVERIRTISSGHIWEIIYQIPPIPMEHPLMQAFSAWDAIQQLLERPWFTRLWVIQEVGLAAGATAYCGKHEFVFSQIALFAIFYHHMQKFLGHLTYIEYEKVFHALDSVWSTFGTTKSWLNDGAVLRQVKTFHEELNHGGLLVVLYTGRGYHCTEAVDHIYGLLGHPSARVNDANIIEPDYKRAVSESNRLLAENISIKTQSSRLLCYIQHKDVSIKDDYVPTWVPVWNERHRYNLLEPHPDFDASRTRRSNTDLLIEVKGNQLKVNALILDTVVETSDIISYNHKHAVKTVTKYWELHSSAHKNDARDWDYWEDFLWNMVNSYDHIQFLTSDFIAFAREYMDKKITDIFVADPYFASSLEANPNTNPLRFIHQLHKFSGNRRYFSTEGGIAGVGLKPTSKGDKVAIIFGCPMPIMLRPAKKTGQYKVSGQVHNRPYMFGRVVDDYRAGKLKVMCEQIVLV</sequence>
<evidence type="ECO:0000259" key="2">
    <source>
        <dbReference type="Pfam" id="PF06985"/>
    </source>
</evidence>
<feature type="compositionally biased region" description="Basic and acidic residues" evidence="1">
    <location>
        <begin position="68"/>
        <end position="90"/>
    </location>
</feature>
<dbReference type="EMBL" id="MU004245">
    <property type="protein sequence ID" value="KAF2663438.1"/>
    <property type="molecule type" value="Genomic_DNA"/>
</dbReference>